<dbReference type="AlphaFoldDB" id="A0AAD9LEK3"/>
<dbReference type="GO" id="GO:0031201">
    <property type="term" value="C:SNARE complex"/>
    <property type="evidence" value="ECO:0007669"/>
    <property type="project" value="TreeGrafter"/>
</dbReference>
<evidence type="ECO:0000313" key="9">
    <source>
        <dbReference type="Proteomes" id="UP001195914"/>
    </source>
</evidence>
<dbReference type="Pfam" id="PF05739">
    <property type="entry name" value="SNARE"/>
    <property type="match status" value="1"/>
</dbReference>
<dbReference type="Proteomes" id="UP001195914">
    <property type="component" value="Unassembled WGS sequence"/>
</dbReference>
<dbReference type="GO" id="GO:0006887">
    <property type="term" value="P:exocytosis"/>
    <property type="evidence" value="ECO:0007669"/>
    <property type="project" value="TreeGrafter"/>
</dbReference>
<dbReference type="GO" id="GO:0000149">
    <property type="term" value="F:SNARE binding"/>
    <property type="evidence" value="ECO:0007669"/>
    <property type="project" value="TreeGrafter"/>
</dbReference>
<dbReference type="SMART" id="SM00503">
    <property type="entry name" value="SynN"/>
    <property type="match status" value="1"/>
</dbReference>
<accession>A0AAD9LEK3</accession>
<keyword evidence="9" id="KW-1185">Reference proteome</keyword>
<feature type="transmembrane region" description="Helical" evidence="6">
    <location>
        <begin position="291"/>
        <end position="311"/>
    </location>
</feature>
<protein>
    <submittedName>
        <fullName evidence="8">SNARE domain containing protein</fullName>
    </submittedName>
</protein>
<reference evidence="8" key="2">
    <citation type="submission" date="2021-05" db="EMBL/GenBank/DDBJ databases">
        <authorList>
            <person name="Pain A."/>
        </authorList>
    </citation>
    <scope>NUCLEOTIDE SEQUENCE</scope>
    <source>
        <strain evidence="8">1802A</strain>
    </source>
</reference>
<dbReference type="GO" id="GO:0006906">
    <property type="term" value="P:vesicle fusion"/>
    <property type="evidence" value="ECO:0007669"/>
    <property type="project" value="TreeGrafter"/>
</dbReference>
<evidence type="ECO:0000256" key="1">
    <source>
        <dbReference type="ARBA" id="ARBA00004211"/>
    </source>
</evidence>
<dbReference type="GO" id="GO:0012505">
    <property type="term" value="C:endomembrane system"/>
    <property type="evidence" value="ECO:0007669"/>
    <property type="project" value="TreeGrafter"/>
</dbReference>
<dbReference type="Gene3D" id="1.20.58.70">
    <property type="match status" value="1"/>
</dbReference>
<evidence type="ECO:0000256" key="4">
    <source>
        <dbReference type="ARBA" id="ARBA00022989"/>
    </source>
</evidence>
<name>A0AAD9LEK3_BABDI</name>
<comment type="similarity">
    <text evidence="2">Belongs to the syntaxin family.</text>
</comment>
<dbReference type="InterPro" id="IPR006011">
    <property type="entry name" value="Syntaxin_N"/>
</dbReference>
<gene>
    <name evidence="8" type="ORF">X943_003404</name>
</gene>
<dbReference type="PANTHER" id="PTHR19957:SF307">
    <property type="entry name" value="PROTEIN SSO1-RELATED"/>
    <property type="match status" value="1"/>
</dbReference>
<dbReference type="GO" id="GO:0005484">
    <property type="term" value="F:SNAP receptor activity"/>
    <property type="evidence" value="ECO:0007669"/>
    <property type="project" value="TreeGrafter"/>
</dbReference>
<dbReference type="SMART" id="SM00397">
    <property type="entry name" value="t_SNARE"/>
    <property type="match status" value="1"/>
</dbReference>
<dbReference type="Gene3D" id="1.20.5.110">
    <property type="match status" value="1"/>
</dbReference>
<organism evidence="8 9">
    <name type="scientific">Babesia divergens</name>
    <dbReference type="NCBI Taxonomy" id="32595"/>
    <lineage>
        <taxon>Eukaryota</taxon>
        <taxon>Sar</taxon>
        <taxon>Alveolata</taxon>
        <taxon>Apicomplexa</taxon>
        <taxon>Aconoidasida</taxon>
        <taxon>Piroplasmida</taxon>
        <taxon>Babesiidae</taxon>
        <taxon>Babesia</taxon>
    </lineage>
</organism>
<evidence type="ECO:0000259" key="7">
    <source>
        <dbReference type="PROSITE" id="PS50192"/>
    </source>
</evidence>
<dbReference type="InterPro" id="IPR010989">
    <property type="entry name" value="SNARE"/>
</dbReference>
<feature type="domain" description="T-SNARE coiled-coil homology" evidence="7">
    <location>
        <begin position="218"/>
        <end position="280"/>
    </location>
</feature>
<dbReference type="PANTHER" id="PTHR19957">
    <property type="entry name" value="SYNTAXIN"/>
    <property type="match status" value="1"/>
</dbReference>
<dbReference type="PROSITE" id="PS50192">
    <property type="entry name" value="T_SNARE"/>
    <property type="match status" value="1"/>
</dbReference>
<dbReference type="InterPro" id="IPR045242">
    <property type="entry name" value="Syntaxin"/>
</dbReference>
<evidence type="ECO:0000313" key="8">
    <source>
        <dbReference type="EMBL" id="KAK1933381.1"/>
    </source>
</evidence>
<proteinExistence type="inferred from homology"/>
<evidence type="ECO:0000256" key="3">
    <source>
        <dbReference type="ARBA" id="ARBA00022692"/>
    </source>
</evidence>
<sequence>MYTRTHQLQSIAEGIQVPNKYVKDCIIVVDNDDIATALTPRGDDEEGEDGFSPDFRKFMKDVTKVRELISRIDGGVKAINDLLDVSASAVTNEQNANVSAKLNKQIAETNEVCTQCMASTSAIEKEKDKGTPTEARMRTNAYNVCLKHFQAAMKRYQDAQIDFKKAIKERTARQIQLIYPDVEQADLDRMVTPGNTHSVLEYAARSSILGNSSLTDAVNNIQSKYNDVLALEESVEELHQMMVELAGVASYQGDLIDQVEHNAMKAVEYTQKTTQELIKAQRNKRRSSKMIMYITIAVTVTGVVVMVPFVVKLV</sequence>
<dbReference type="GO" id="GO:0048278">
    <property type="term" value="P:vesicle docking"/>
    <property type="evidence" value="ECO:0007669"/>
    <property type="project" value="TreeGrafter"/>
</dbReference>
<evidence type="ECO:0000256" key="5">
    <source>
        <dbReference type="ARBA" id="ARBA00023136"/>
    </source>
</evidence>
<evidence type="ECO:0000256" key="6">
    <source>
        <dbReference type="SAM" id="Phobius"/>
    </source>
</evidence>
<dbReference type="GO" id="GO:0006886">
    <property type="term" value="P:intracellular protein transport"/>
    <property type="evidence" value="ECO:0007669"/>
    <property type="project" value="TreeGrafter"/>
</dbReference>
<keyword evidence="4 6" id="KW-1133">Transmembrane helix</keyword>
<dbReference type="InterPro" id="IPR000727">
    <property type="entry name" value="T_SNARE_dom"/>
</dbReference>
<keyword evidence="3 6" id="KW-0812">Transmembrane</keyword>
<dbReference type="CDD" id="cd15848">
    <property type="entry name" value="SNARE_syntaxin1-like"/>
    <property type="match status" value="1"/>
</dbReference>
<dbReference type="GO" id="GO:0005886">
    <property type="term" value="C:plasma membrane"/>
    <property type="evidence" value="ECO:0007669"/>
    <property type="project" value="TreeGrafter"/>
</dbReference>
<comment type="caution">
    <text evidence="8">The sequence shown here is derived from an EMBL/GenBank/DDBJ whole genome shotgun (WGS) entry which is preliminary data.</text>
</comment>
<comment type="subcellular location">
    <subcellularLocation>
        <location evidence="1">Membrane</location>
        <topology evidence="1">Single-pass type IV membrane protein</topology>
    </subcellularLocation>
</comment>
<dbReference type="EMBL" id="JAHBMH010000073">
    <property type="protein sequence ID" value="KAK1933381.1"/>
    <property type="molecule type" value="Genomic_DNA"/>
</dbReference>
<keyword evidence="5 6" id="KW-0472">Membrane</keyword>
<dbReference type="SUPFAM" id="SSF47661">
    <property type="entry name" value="t-snare proteins"/>
    <property type="match status" value="1"/>
</dbReference>
<evidence type="ECO:0000256" key="2">
    <source>
        <dbReference type="ARBA" id="ARBA00009063"/>
    </source>
</evidence>
<reference evidence="8" key="1">
    <citation type="journal article" date="2014" name="Nucleic Acids Res.">
        <title>The evolutionary dynamics of variant antigen genes in Babesia reveal a history of genomic innovation underlying host-parasite interaction.</title>
        <authorList>
            <person name="Jackson A.P."/>
            <person name="Otto T.D."/>
            <person name="Darby A."/>
            <person name="Ramaprasad A."/>
            <person name="Xia D."/>
            <person name="Echaide I.E."/>
            <person name="Farber M."/>
            <person name="Gahlot S."/>
            <person name="Gamble J."/>
            <person name="Gupta D."/>
            <person name="Gupta Y."/>
            <person name="Jackson L."/>
            <person name="Malandrin L."/>
            <person name="Malas T.B."/>
            <person name="Moussa E."/>
            <person name="Nair M."/>
            <person name="Reid A.J."/>
            <person name="Sanders M."/>
            <person name="Sharma J."/>
            <person name="Tracey A."/>
            <person name="Quail M.A."/>
            <person name="Weir W."/>
            <person name="Wastling J.M."/>
            <person name="Hall N."/>
            <person name="Willadsen P."/>
            <person name="Lingelbach K."/>
            <person name="Shiels B."/>
            <person name="Tait A."/>
            <person name="Berriman M."/>
            <person name="Allred D.R."/>
            <person name="Pain A."/>
        </authorList>
    </citation>
    <scope>NUCLEOTIDE SEQUENCE</scope>
    <source>
        <strain evidence="8">1802A</strain>
    </source>
</reference>
<dbReference type="Pfam" id="PF00804">
    <property type="entry name" value="Syntaxin"/>
    <property type="match status" value="1"/>
</dbReference>